<evidence type="ECO:0000256" key="1">
    <source>
        <dbReference type="ARBA" id="ARBA00004976"/>
    </source>
</evidence>
<dbReference type="Gene3D" id="1.10.287.860">
    <property type="entry name" value="Nucleotidyltransferase"/>
    <property type="match status" value="1"/>
</dbReference>
<dbReference type="Gene3D" id="3.30.460.10">
    <property type="entry name" value="Beta Polymerase, domain 2"/>
    <property type="match status" value="1"/>
</dbReference>
<evidence type="ECO:0000259" key="2">
    <source>
        <dbReference type="SMART" id="SM00954"/>
    </source>
</evidence>
<keyword evidence="3" id="KW-0418">Kinase</keyword>
<dbReference type="AlphaFoldDB" id="A0A0R1V1F0"/>
<organism evidence="3 4">
    <name type="scientific">Liquorilactobacillus satsumensis DSM 16230 = JCM 12392</name>
    <dbReference type="NCBI Taxonomy" id="1423801"/>
    <lineage>
        <taxon>Bacteria</taxon>
        <taxon>Bacillati</taxon>
        <taxon>Bacillota</taxon>
        <taxon>Bacilli</taxon>
        <taxon>Lactobacillales</taxon>
        <taxon>Lactobacillaceae</taxon>
        <taxon>Liquorilactobacillus</taxon>
    </lineage>
</organism>
<dbReference type="PANTHER" id="PTHR47837">
    <property type="entry name" value="GTP PYROPHOSPHOKINASE YJBM"/>
    <property type="match status" value="1"/>
</dbReference>
<dbReference type="Proteomes" id="UP000051166">
    <property type="component" value="Unassembled WGS sequence"/>
</dbReference>
<dbReference type="InterPro" id="IPR007685">
    <property type="entry name" value="RelA_SpoT"/>
</dbReference>
<dbReference type="GO" id="GO:0015970">
    <property type="term" value="P:guanosine tetraphosphate biosynthetic process"/>
    <property type="evidence" value="ECO:0007669"/>
    <property type="project" value="UniProtKB-UniPathway"/>
</dbReference>
<proteinExistence type="predicted"/>
<feature type="domain" description="RelA/SpoT" evidence="2">
    <location>
        <begin position="46"/>
        <end position="173"/>
    </location>
</feature>
<dbReference type="SUPFAM" id="SSF81301">
    <property type="entry name" value="Nucleotidyltransferase"/>
    <property type="match status" value="1"/>
</dbReference>
<gene>
    <name evidence="3" type="ORF">FD50_GL001929</name>
</gene>
<dbReference type="Pfam" id="PF04607">
    <property type="entry name" value="RelA_SpoT"/>
    <property type="match status" value="1"/>
</dbReference>
<evidence type="ECO:0000313" key="4">
    <source>
        <dbReference type="Proteomes" id="UP000051166"/>
    </source>
</evidence>
<dbReference type="UniPathway" id="UPA00908">
    <property type="reaction ID" value="UER00884"/>
</dbReference>
<comment type="caution">
    <text evidence="3">The sequence shown here is derived from an EMBL/GenBank/DDBJ whole genome shotgun (WGS) entry which is preliminary data.</text>
</comment>
<dbReference type="PATRIC" id="fig|1423801.4.peg.1971"/>
<keyword evidence="4" id="KW-1185">Reference proteome</keyword>
<reference evidence="3 4" key="1">
    <citation type="journal article" date="2015" name="Genome Announc.">
        <title>Expanding the biotechnology potential of lactobacilli through comparative genomics of 213 strains and associated genera.</title>
        <authorList>
            <person name="Sun Z."/>
            <person name="Harris H.M."/>
            <person name="McCann A."/>
            <person name="Guo C."/>
            <person name="Argimon S."/>
            <person name="Zhang W."/>
            <person name="Yang X."/>
            <person name="Jeffery I.B."/>
            <person name="Cooney J.C."/>
            <person name="Kagawa T.F."/>
            <person name="Liu W."/>
            <person name="Song Y."/>
            <person name="Salvetti E."/>
            <person name="Wrobel A."/>
            <person name="Rasinkangas P."/>
            <person name="Parkhill J."/>
            <person name="Rea M.C."/>
            <person name="O'Sullivan O."/>
            <person name="Ritari J."/>
            <person name="Douillard F.P."/>
            <person name="Paul Ross R."/>
            <person name="Yang R."/>
            <person name="Briner A.E."/>
            <person name="Felis G.E."/>
            <person name="de Vos W.M."/>
            <person name="Barrangou R."/>
            <person name="Klaenhammer T.R."/>
            <person name="Caufield P.W."/>
            <person name="Cui Y."/>
            <person name="Zhang H."/>
            <person name="O'Toole P.W."/>
        </authorList>
    </citation>
    <scope>NUCLEOTIDE SEQUENCE [LARGE SCALE GENOMIC DNA]</scope>
    <source>
        <strain evidence="3 4">DSM 16230</strain>
    </source>
</reference>
<sequence>MTIMEIYGEFKPYLTKIRDDVLGKLNALNQKEIANNKTKLYEHLIGRVKTEESMTEKCQRKGFPLSPQGALYDCKDAIGVRIVCNFIDDVYRAIELLKAADWCTVVKEKDYITHSKPNGYRSYHLILKVATSYPAIAEATPGGYFVEVQLRTIAMDSWASLEHEMKYKHTIENSKQIVKELKRCADQLASCDVQMQTIRQLIHENH</sequence>
<protein>
    <submittedName>
        <fullName evidence="3">GTP pyrophosphokinase family protein</fullName>
    </submittedName>
</protein>
<dbReference type="InterPro" id="IPR052366">
    <property type="entry name" value="GTP_Pyrophosphokinase"/>
</dbReference>
<dbReference type="InterPro" id="IPR043519">
    <property type="entry name" value="NT_sf"/>
</dbReference>
<dbReference type="EMBL" id="AZFQ01000054">
    <property type="protein sequence ID" value="KRL96984.1"/>
    <property type="molecule type" value="Genomic_DNA"/>
</dbReference>
<evidence type="ECO:0000313" key="3">
    <source>
        <dbReference type="EMBL" id="KRL96984.1"/>
    </source>
</evidence>
<comment type="pathway">
    <text evidence="1">Purine metabolism; ppGpp biosynthesis; ppGpp from GTP: step 1/2.</text>
</comment>
<dbReference type="CDD" id="cd05399">
    <property type="entry name" value="NT_Rel-Spo_like"/>
    <property type="match status" value="1"/>
</dbReference>
<dbReference type="GO" id="GO:0016301">
    <property type="term" value="F:kinase activity"/>
    <property type="evidence" value="ECO:0007669"/>
    <property type="project" value="UniProtKB-KW"/>
</dbReference>
<dbReference type="STRING" id="1423801.FD50_GL001929"/>
<dbReference type="PANTHER" id="PTHR47837:SF2">
    <property type="entry name" value="GTP PYROPHOSPHOKINASE YWAC"/>
    <property type="match status" value="1"/>
</dbReference>
<keyword evidence="3" id="KW-0808">Transferase</keyword>
<name>A0A0R1V1F0_9LACO</name>
<dbReference type="SMART" id="SM00954">
    <property type="entry name" value="RelA_SpoT"/>
    <property type="match status" value="1"/>
</dbReference>
<accession>A0A0R1V1F0</accession>